<proteinExistence type="predicted"/>
<dbReference type="Gene3D" id="1.10.10.10">
    <property type="entry name" value="Winged helix-like DNA-binding domain superfamily/Winged helix DNA-binding domain"/>
    <property type="match status" value="1"/>
</dbReference>
<evidence type="ECO:0000256" key="1">
    <source>
        <dbReference type="SAM" id="MobiDB-lite"/>
    </source>
</evidence>
<dbReference type="EMBL" id="JACJPY010000018">
    <property type="protein sequence ID" value="MBD2150045.1"/>
    <property type="molecule type" value="Genomic_DNA"/>
</dbReference>
<evidence type="ECO:0000313" key="3">
    <source>
        <dbReference type="Proteomes" id="UP000631421"/>
    </source>
</evidence>
<dbReference type="InterPro" id="IPR036388">
    <property type="entry name" value="WH-like_DNA-bd_sf"/>
</dbReference>
<evidence type="ECO:0000313" key="2">
    <source>
        <dbReference type="EMBL" id="MBD2150045.1"/>
    </source>
</evidence>
<accession>A0A926URR4</accession>
<comment type="caution">
    <text evidence="2">The sequence shown here is derived from an EMBL/GenBank/DDBJ whole genome shotgun (WGS) entry which is preliminary data.</text>
</comment>
<feature type="compositionally biased region" description="Basic and acidic residues" evidence="1">
    <location>
        <begin position="246"/>
        <end position="263"/>
    </location>
</feature>
<reference evidence="2 3" key="1">
    <citation type="journal article" date="2015" name="ISME J.">
        <title>Draft Genome Sequence of Streptomyces incarnatus NRRL8089, which Produces the Nucleoside Antibiotic Sinefungin.</title>
        <authorList>
            <person name="Oshima K."/>
            <person name="Hattori M."/>
            <person name="Shimizu H."/>
            <person name="Fukuda K."/>
            <person name="Nemoto M."/>
            <person name="Inagaki K."/>
            <person name="Tamura T."/>
        </authorList>
    </citation>
    <scope>NUCLEOTIDE SEQUENCE [LARGE SCALE GENOMIC DNA]</scope>
    <source>
        <strain evidence="2 3">FACHB-1277</strain>
    </source>
</reference>
<dbReference type="Proteomes" id="UP000631421">
    <property type="component" value="Unassembled WGS sequence"/>
</dbReference>
<dbReference type="Pfam" id="PF13730">
    <property type="entry name" value="HTH_36"/>
    <property type="match status" value="1"/>
</dbReference>
<dbReference type="RefSeq" id="WP_190350416.1">
    <property type="nucleotide sequence ID" value="NZ_JACJPY010000018.1"/>
</dbReference>
<gene>
    <name evidence="2" type="ORF">H6F44_07900</name>
</gene>
<name>A0A926URR4_9CYAN</name>
<keyword evidence="3" id="KW-1185">Reference proteome</keyword>
<dbReference type="AlphaFoldDB" id="A0A926URR4"/>
<sequence length="358" mass="40930">MTANIYAKIPAEAIDIAEAHLNKSEFRVWLYLWKVDAFGDKMRVFPSPEKIGEALNLHKRTVTRACDTLEELGLFTFKIQEWQGINHYGSKSDQARDKLAKKFQIETSVVSGCCDSAVQNLTERSNFGQNDPNRDSAVQNLTERSQKCTELSNFGQDCQNQGSKVAPEASFTPSNNSLITINNSLTNKGEQNFNETRNEREEEFIDFSGNGEEKNFDQEVEIVESVQATLKIVQESLNQKGSNQADSEREVKPESANNGEDHFSAAPPETFFKKLRDFVIYEAKQDPKINAPEIWADTVIRRNRADWQEKWDAWEKSRAQTTTYTPPKVEISPDPDVRRRAVEEAKKLLPEWMRRNRG</sequence>
<organism evidence="2 3">
    <name type="scientific">Pseudanabaena cinerea FACHB-1277</name>
    <dbReference type="NCBI Taxonomy" id="2949581"/>
    <lineage>
        <taxon>Bacteria</taxon>
        <taxon>Bacillati</taxon>
        <taxon>Cyanobacteriota</taxon>
        <taxon>Cyanophyceae</taxon>
        <taxon>Pseudanabaenales</taxon>
        <taxon>Pseudanabaenaceae</taxon>
        <taxon>Pseudanabaena</taxon>
        <taxon>Pseudanabaena cinerea</taxon>
    </lineage>
</organism>
<protein>
    <submittedName>
        <fullName evidence="2">Helix-turn-helix domain-containing protein</fullName>
    </submittedName>
</protein>
<feature type="region of interest" description="Disordered" evidence="1">
    <location>
        <begin position="237"/>
        <end position="266"/>
    </location>
</feature>